<keyword evidence="3" id="KW-1185">Reference proteome</keyword>
<dbReference type="OrthoDB" id="1668230at2759"/>
<evidence type="ECO:0000313" key="3">
    <source>
        <dbReference type="Proteomes" id="UP000076154"/>
    </source>
</evidence>
<name>A0A369JDT7_HYPMA</name>
<feature type="region of interest" description="Disordered" evidence="1">
    <location>
        <begin position="238"/>
        <end position="262"/>
    </location>
</feature>
<accession>A0A369JDT7</accession>
<comment type="caution">
    <text evidence="2">The sequence shown here is derived from an EMBL/GenBank/DDBJ whole genome shotgun (WGS) entry which is preliminary data.</text>
</comment>
<dbReference type="GO" id="GO:0007166">
    <property type="term" value="P:cell surface receptor signaling pathway"/>
    <property type="evidence" value="ECO:0007669"/>
    <property type="project" value="InterPro"/>
</dbReference>
<dbReference type="EMBL" id="LUEZ02000071">
    <property type="protein sequence ID" value="RDB20038.1"/>
    <property type="molecule type" value="Genomic_DNA"/>
</dbReference>
<dbReference type="InParanoid" id="A0A369JDT7"/>
<protein>
    <submittedName>
        <fullName evidence="2">Uncharacterized protein</fullName>
    </submittedName>
</protein>
<proteinExistence type="predicted"/>
<organism evidence="2 3">
    <name type="scientific">Hypsizygus marmoreus</name>
    <name type="common">White beech mushroom</name>
    <name type="synonym">Agaricus marmoreus</name>
    <dbReference type="NCBI Taxonomy" id="39966"/>
    <lineage>
        <taxon>Eukaryota</taxon>
        <taxon>Fungi</taxon>
        <taxon>Dikarya</taxon>
        <taxon>Basidiomycota</taxon>
        <taxon>Agaricomycotina</taxon>
        <taxon>Agaricomycetes</taxon>
        <taxon>Agaricomycetidae</taxon>
        <taxon>Agaricales</taxon>
        <taxon>Tricholomatineae</taxon>
        <taxon>Lyophyllaceae</taxon>
        <taxon>Hypsizygus</taxon>
    </lineage>
</organism>
<dbReference type="Gene3D" id="1.20.930.20">
    <property type="entry name" value="Adaptor protein Cbl, N-terminal domain"/>
    <property type="match status" value="1"/>
</dbReference>
<dbReference type="Proteomes" id="UP000076154">
    <property type="component" value="Unassembled WGS sequence"/>
</dbReference>
<dbReference type="CDD" id="cd21037">
    <property type="entry name" value="MLKL_NTD"/>
    <property type="match status" value="1"/>
</dbReference>
<dbReference type="InterPro" id="IPR059179">
    <property type="entry name" value="MLKL-like_MCAfunc"/>
</dbReference>
<evidence type="ECO:0000313" key="2">
    <source>
        <dbReference type="EMBL" id="RDB20038.1"/>
    </source>
</evidence>
<feature type="region of interest" description="Disordered" evidence="1">
    <location>
        <begin position="1"/>
        <end position="23"/>
    </location>
</feature>
<feature type="compositionally biased region" description="Pro residues" evidence="1">
    <location>
        <begin position="242"/>
        <end position="257"/>
    </location>
</feature>
<evidence type="ECO:0000256" key="1">
    <source>
        <dbReference type="SAM" id="MobiDB-lite"/>
    </source>
</evidence>
<gene>
    <name evidence="2" type="ORF">Hypma_012989</name>
</gene>
<reference evidence="2" key="1">
    <citation type="submission" date="2018-04" db="EMBL/GenBank/DDBJ databases">
        <title>Whole genome sequencing of Hypsizygus marmoreus.</title>
        <authorList>
            <person name="Choi I.-G."/>
            <person name="Min B."/>
            <person name="Kim J.-G."/>
            <person name="Kim S."/>
            <person name="Oh Y.-L."/>
            <person name="Kong W.-S."/>
            <person name="Park H."/>
            <person name="Jeong J."/>
            <person name="Song E.-S."/>
        </authorList>
    </citation>
    <scope>NUCLEOTIDE SEQUENCE [LARGE SCALE GENOMIC DNA]</scope>
    <source>
        <strain evidence="2">51987-8</strain>
    </source>
</reference>
<dbReference type="AlphaFoldDB" id="A0A369JDT7"/>
<dbReference type="InterPro" id="IPR036537">
    <property type="entry name" value="Adaptor_Cbl_N_dom_sf"/>
</dbReference>
<sequence>MFANEAMPTKRRRSRGSSVSTTASEDQTEDWVYTKNRVAQAAISILGTTGDIVHEALVVGTELFDFVPVPGLAIAAKLLLNIWDTLQRVDMNRLACLRVVQRCAEFLLSIRQEVHDAGNAVSVELACPVDMLTASFAAIHTFLEEQADRPFFKRFLKRDEILAEIDLCNERLDDSLRMFDISIQIRLLKQGFLAERNRAVDMQVLVTTMRSFQAQKRPASEDEMEVQDLIASGAATCQTQLPTPPTSPTQPPSPSTSPAPQILPRLFSLHSTQNVLDAARDVTELRSLMQDTLKSGSDAEMVKVFQIGREEMPEAIQVMQRALKTVIVGGEDTKQEISSVLERSGSSASVGSGRTRVDELWKWDKLDREFIESGIDALQRMSYRNDATSPILPRTQFPAYGSSSAACSSHSHLPPCHRDFDMAPTMSLPVPSAPSTFTSFSATTFNSSSDDAVSIANTESEMYDDEVNDPSRHSGEDHAMIRDERAYRSLLRHHFHPSLTLPLWSPSPVDLGAVGYLSRTTGSFISLFNSFDPTNAIEVAARSLPSLRGYGHVSSNAQQQERRNVAQRGLDAFVGLLKSTKWGDRKISLGASRRYSFSLRAGRKIAHLCTETTSYRYVETLDAPKRWLKANIDAVMRIYGSAHGIQKEDLLLVIGTLDSPDYALYVSHNNPNGQAHFNVFTSPKIGQPWGSFTTDTEVPSDLKGPSYVEPIPDQPHSAFKVSNTSHGGPWDTLLISRLRFKPGSPEPTSL</sequence>